<name>A0A1G9C046_9HYPH</name>
<dbReference type="Proteomes" id="UP000198894">
    <property type="component" value="Unassembled WGS sequence"/>
</dbReference>
<dbReference type="EMBL" id="FNEE01000015">
    <property type="protein sequence ID" value="SDK45067.1"/>
    <property type="molecule type" value="Genomic_DNA"/>
</dbReference>
<dbReference type="AlphaFoldDB" id="A0A1G9C046"/>
<sequence>MPATPIDDDMWTCGRAHMSTILRPHGAKDRHHETDVVRAPHAATEPAARRADAEARMSAALLMPREPVHGCVCFGQTSQRLLDFLSRGVSALDVRDHLLPQPREPFRAIYIAVSRSFKVEGREPHGQRFRLSSSRNSRIRLSFRCPTLPSQRLAGRPRRLSRIPAKRDRPLMLLSRPRGQPGSGSDCGCGR</sequence>
<accession>A0A1G9C046</accession>
<organism evidence="2 3">
    <name type="scientific">Mesorhizobium muleiense</name>
    <dbReference type="NCBI Taxonomy" id="1004279"/>
    <lineage>
        <taxon>Bacteria</taxon>
        <taxon>Pseudomonadati</taxon>
        <taxon>Pseudomonadota</taxon>
        <taxon>Alphaproteobacteria</taxon>
        <taxon>Hyphomicrobiales</taxon>
        <taxon>Phyllobacteriaceae</taxon>
        <taxon>Mesorhizobium</taxon>
    </lineage>
</organism>
<evidence type="ECO:0000313" key="3">
    <source>
        <dbReference type="Proteomes" id="UP000198894"/>
    </source>
</evidence>
<feature type="compositionally biased region" description="Gly residues" evidence="1">
    <location>
        <begin position="181"/>
        <end position="191"/>
    </location>
</feature>
<reference evidence="3" key="1">
    <citation type="submission" date="2016-10" db="EMBL/GenBank/DDBJ databases">
        <authorList>
            <person name="Varghese N."/>
            <person name="Submissions S."/>
        </authorList>
    </citation>
    <scope>NUCLEOTIDE SEQUENCE [LARGE SCALE GENOMIC DNA]</scope>
    <source>
        <strain evidence="3">CGMCC 1.11022</strain>
    </source>
</reference>
<evidence type="ECO:0000256" key="1">
    <source>
        <dbReference type="SAM" id="MobiDB-lite"/>
    </source>
</evidence>
<evidence type="ECO:0000313" key="2">
    <source>
        <dbReference type="EMBL" id="SDK45067.1"/>
    </source>
</evidence>
<proteinExistence type="predicted"/>
<keyword evidence="3" id="KW-1185">Reference proteome</keyword>
<protein>
    <submittedName>
        <fullName evidence="2">Uncharacterized protein</fullName>
    </submittedName>
</protein>
<feature type="region of interest" description="Disordered" evidence="1">
    <location>
        <begin position="154"/>
        <end position="191"/>
    </location>
</feature>
<gene>
    <name evidence="2" type="ORF">SAMN05428953_115118</name>
</gene>